<sequence>MFKFISHWLDQRIIQRSEITEEQWHDAFKSLPLLIRLSEEDKQVLKELAILFLHHKSFEGAQGIVVSQAMALIIALQACLLILKLDFKIFSGWYSVIVYPSAFVTKRLVTDEAGVEHVVHSNLVGESWQKGPVVLAWDDTENAGIIDGHNLVIHEFAHKVDMQNGVANGFPPLHAGMDKSTWVEDFSTGFKDFQQKCERGKDIGINCYAASAPAEFFAVLSELFFERPDVIVKHYRNIYQQLRQYYRQDPLQRLE</sequence>
<proteinExistence type="predicted"/>
<evidence type="ECO:0000313" key="1">
    <source>
        <dbReference type="EMBL" id="VAW98671.1"/>
    </source>
</evidence>
<dbReference type="PANTHER" id="PTHR30164:SF2">
    <property type="entry name" value="PROTEIN MTFA"/>
    <property type="match status" value="1"/>
</dbReference>
<dbReference type="SUPFAM" id="SSF55486">
    <property type="entry name" value="Metalloproteases ('zincins'), catalytic domain"/>
    <property type="match status" value="1"/>
</dbReference>
<dbReference type="Gene3D" id="1.10.472.150">
    <property type="entry name" value="Glucose-regulated metallo-peptidase M90, N-terminal domain"/>
    <property type="match status" value="1"/>
</dbReference>
<reference evidence="1" key="1">
    <citation type="submission" date="2018-06" db="EMBL/GenBank/DDBJ databases">
        <authorList>
            <person name="Zhirakovskaya E."/>
        </authorList>
    </citation>
    <scope>NUCLEOTIDE SEQUENCE</scope>
</reference>
<organism evidence="1">
    <name type="scientific">hydrothermal vent metagenome</name>
    <dbReference type="NCBI Taxonomy" id="652676"/>
    <lineage>
        <taxon>unclassified sequences</taxon>
        <taxon>metagenomes</taxon>
        <taxon>ecological metagenomes</taxon>
    </lineage>
</organism>
<dbReference type="InterPro" id="IPR024079">
    <property type="entry name" value="MetalloPept_cat_dom_sf"/>
</dbReference>
<dbReference type="GO" id="GO:0008237">
    <property type="term" value="F:metallopeptidase activity"/>
    <property type="evidence" value="ECO:0007669"/>
    <property type="project" value="InterPro"/>
</dbReference>
<dbReference type="GO" id="GO:0005829">
    <property type="term" value="C:cytosol"/>
    <property type="evidence" value="ECO:0007669"/>
    <property type="project" value="TreeGrafter"/>
</dbReference>
<dbReference type="AlphaFoldDB" id="A0A3B1A3M8"/>
<dbReference type="CDD" id="cd20169">
    <property type="entry name" value="Peptidase_M90_mtfA"/>
    <property type="match status" value="1"/>
</dbReference>
<dbReference type="Gene3D" id="3.40.390.10">
    <property type="entry name" value="Collagenase (Catalytic Domain)"/>
    <property type="match status" value="1"/>
</dbReference>
<dbReference type="InterPro" id="IPR042252">
    <property type="entry name" value="MtfA_N"/>
</dbReference>
<gene>
    <name evidence="1" type="ORF">MNBD_GAMMA21-2453</name>
</gene>
<dbReference type="GO" id="GO:0004177">
    <property type="term" value="F:aminopeptidase activity"/>
    <property type="evidence" value="ECO:0007669"/>
    <property type="project" value="TreeGrafter"/>
</dbReference>
<dbReference type="InterPro" id="IPR010384">
    <property type="entry name" value="MtfA_fam"/>
</dbReference>
<name>A0A3B1A3M8_9ZZZZ</name>
<protein>
    <submittedName>
        <fullName evidence="1">Inner membrane protein</fullName>
    </submittedName>
</protein>
<dbReference type="Pfam" id="PF06167">
    <property type="entry name" value="Peptidase_M90"/>
    <property type="match status" value="1"/>
</dbReference>
<dbReference type="EMBL" id="UOFR01000062">
    <property type="protein sequence ID" value="VAW98671.1"/>
    <property type="molecule type" value="Genomic_DNA"/>
</dbReference>
<accession>A0A3B1A3M8</accession>
<dbReference type="PANTHER" id="PTHR30164">
    <property type="entry name" value="MTFA PEPTIDASE"/>
    <property type="match status" value="1"/>
</dbReference>